<evidence type="ECO:0000256" key="1">
    <source>
        <dbReference type="SAM" id="Phobius"/>
    </source>
</evidence>
<name>R1CN65_9FIRM</name>
<dbReference type="STRING" id="1304284.L21TH_1802"/>
<gene>
    <name evidence="2" type="ORF">L21TH_1802</name>
</gene>
<keyword evidence="1" id="KW-0812">Transmembrane</keyword>
<evidence type="ECO:0000313" key="3">
    <source>
        <dbReference type="Proteomes" id="UP000013378"/>
    </source>
</evidence>
<dbReference type="AlphaFoldDB" id="R1CN65"/>
<keyword evidence="1" id="KW-1133">Transmembrane helix</keyword>
<reference evidence="2 3" key="1">
    <citation type="journal article" date="2015" name="Geomicrobiol. J.">
        <title>Caldisalinibacter kiritimatiensis gen. nov., sp. nov., a moderately thermohalophilic thiosulfate-reducing bacterium from a hypersaline microbial mat.</title>
        <authorList>
            <person name="Ben Hania W."/>
            <person name="Joseph M."/>
            <person name="Fiebig A."/>
            <person name="Bunk B."/>
            <person name="Klenk H.-P."/>
            <person name="Fardeau M.-L."/>
            <person name="Spring S."/>
        </authorList>
    </citation>
    <scope>NUCLEOTIDE SEQUENCE [LARGE SCALE GENOMIC DNA]</scope>
    <source>
        <strain evidence="2 3">L21-TH-D2</strain>
    </source>
</reference>
<feature type="transmembrane region" description="Helical" evidence="1">
    <location>
        <begin position="295"/>
        <end position="319"/>
    </location>
</feature>
<accession>R1CN65</accession>
<dbReference type="PANTHER" id="PTHR41771">
    <property type="entry name" value="MEMBRANE PROTEIN-RELATED"/>
    <property type="match status" value="1"/>
</dbReference>
<feature type="transmembrane region" description="Helical" evidence="1">
    <location>
        <begin position="339"/>
        <end position="364"/>
    </location>
</feature>
<dbReference type="OrthoDB" id="5753718at2"/>
<feature type="transmembrane region" description="Helical" evidence="1">
    <location>
        <begin position="198"/>
        <end position="217"/>
    </location>
</feature>
<dbReference type="PANTHER" id="PTHR41771:SF1">
    <property type="entry name" value="MEMBRANE PROTEIN"/>
    <property type="match status" value="1"/>
</dbReference>
<dbReference type="Proteomes" id="UP000013378">
    <property type="component" value="Unassembled WGS sequence"/>
</dbReference>
<dbReference type="PATRIC" id="fig|1304284.3.peg.1769"/>
<organism evidence="2 3">
    <name type="scientific">Caldisalinibacter kiritimatiensis</name>
    <dbReference type="NCBI Taxonomy" id="1304284"/>
    <lineage>
        <taxon>Bacteria</taxon>
        <taxon>Bacillati</taxon>
        <taxon>Bacillota</taxon>
        <taxon>Tissierellia</taxon>
        <taxon>Tissierellales</taxon>
        <taxon>Thermohalobacteraceae</taxon>
        <taxon>Caldisalinibacter</taxon>
    </lineage>
</organism>
<feature type="transmembrane region" description="Helical" evidence="1">
    <location>
        <begin position="121"/>
        <end position="137"/>
    </location>
</feature>
<dbReference type="InterPro" id="IPR012507">
    <property type="entry name" value="YibE_F"/>
</dbReference>
<comment type="caution">
    <text evidence="2">The sequence shown here is derived from an EMBL/GenBank/DDBJ whole genome shotgun (WGS) entry which is preliminary data.</text>
</comment>
<feature type="transmembrane region" description="Helical" evidence="1">
    <location>
        <begin position="144"/>
        <end position="164"/>
    </location>
</feature>
<evidence type="ECO:0008006" key="4">
    <source>
        <dbReference type="Google" id="ProtNLM"/>
    </source>
</evidence>
<feature type="transmembrane region" description="Helical" evidence="1">
    <location>
        <begin position="170"/>
        <end position="191"/>
    </location>
</feature>
<dbReference type="Pfam" id="PF07907">
    <property type="entry name" value="YibE_F"/>
    <property type="match status" value="1"/>
</dbReference>
<keyword evidence="1" id="KW-0472">Membrane</keyword>
<dbReference type="RefSeq" id="WP_006314497.1">
    <property type="nucleotide sequence ID" value="NZ_ARZA01000203.1"/>
</dbReference>
<dbReference type="eggNOG" id="COG5438">
    <property type="taxonomic scope" value="Bacteria"/>
</dbReference>
<evidence type="ECO:0000313" key="2">
    <source>
        <dbReference type="EMBL" id="EOD00151.1"/>
    </source>
</evidence>
<dbReference type="EMBL" id="ARZA01000203">
    <property type="protein sequence ID" value="EOD00151.1"/>
    <property type="molecule type" value="Genomic_DNA"/>
</dbReference>
<feature type="transmembrane region" description="Helical" evidence="1">
    <location>
        <begin position="245"/>
        <end position="268"/>
    </location>
</feature>
<protein>
    <recommendedName>
        <fullName evidence="4">YibE/F family protein</fullName>
    </recommendedName>
</protein>
<keyword evidence="3" id="KW-1185">Reference proteome</keyword>
<sequence>MKKVAPIVVMIVLMSILLGALLYDNSSQNTEGVEEVTALVHEVDNSDVVSGGVSKIGFQTVVVEILEGKYKGQQIEATNNLLGQLELDTFCKPDDKIVVAIKEDNGQITNGIVLEHYRQDWEFILFAFFVVCLIVYARFTGVKALFSFVASLFVIWKFLIPGLLNGNNPLVLASGVLVLLSAIIIFSIAGFTKKGISAFIGTIVGLLVTIGLTLIFGDKLNLNGMTSSFAPTLLFSGHHDLNMKYIFYAAIIIGASGAAMDIAMDVAASMEEIKMKKPDINTKELIQSGFNVGRAVIGTMTTTLLLAYSGGYLTLLMLFMTKNSSFVRILNLKIVASEIMRTVVGSIGLVLVAPITAIFAGWIYTTELKSIFSESKEQVETEI</sequence>
<feature type="transmembrane region" description="Helical" evidence="1">
    <location>
        <begin position="7"/>
        <end position="23"/>
    </location>
</feature>
<proteinExistence type="predicted"/>